<dbReference type="SUPFAM" id="SSF56601">
    <property type="entry name" value="beta-lactamase/transpeptidase-like"/>
    <property type="match status" value="1"/>
</dbReference>
<dbReference type="Gene3D" id="3.40.710.10">
    <property type="entry name" value="DD-peptidase/beta-lactamase superfamily"/>
    <property type="match status" value="1"/>
</dbReference>
<keyword evidence="1" id="KW-0812">Transmembrane</keyword>
<evidence type="ECO:0000256" key="1">
    <source>
        <dbReference type="SAM" id="Phobius"/>
    </source>
</evidence>
<protein>
    <submittedName>
        <fullName evidence="3">PadA protein</fullName>
    </submittedName>
</protein>
<feature type="transmembrane region" description="Helical" evidence="1">
    <location>
        <begin position="693"/>
        <end position="711"/>
    </location>
</feature>
<dbReference type="InterPro" id="IPR001466">
    <property type="entry name" value="Beta-lactam-related"/>
</dbReference>
<dbReference type="OrthoDB" id="10052852at2759"/>
<dbReference type="EMBL" id="CAJNIZ010022224">
    <property type="protein sequence ID" value="CAE7459963.1"/>
    <property type="molecule type" value="Genomic_DNA"/>
</dbReference>
<proteinExistence type="predicted"/>
<dbReference type="PANTHER" id="PTHR43162:SF1">
    <property type="entry name" value="PRESTALK A DIFFERENTIATION PROTEIN A"/>
    <property type="match status" value="1"/>
</dbReference>
<accession>A0A812S3Y8</accession>
<feature type="domain" description="Beta-lactamase-related" evidence="2">
    <location>
        <begin position="451"/>
        <end position="752"/>
    </location>
</feature>
<evidence type="ECO:0000259" key="2">
    <source>
        <dbReference type="Pfam" id="PF00144"/>
    </source>
</evidence>
<dbReference type="Gene3D" id="3.40.50.720">
    <property type="entry name" value="NAD(P)-binding Rossmann-like Domain"/>
    <property type="match status" value="1"/>
</dbReference>
<organism evidence="3 4">
    <name type="scientific">Symbiodinium pilosum</name>
    <name type="common">Dinoflagellate</name>
    <dbReference type="NCBI Taxonomy" id="2952"/>
    <lineage>
        <taxon>Eukaryota</taxon>
        <taxon>Sar</taxon>
        <taxon>Alveolata</taxon>
        <taxon>Dinophyceae</taxon>
        <taxon>Suessiales</taxon>
        <taxon>Symbiodiniaceae</taxon>
        <taxon>Symbiodinium</taxon>
    </lineage>
</organism>
<keyword evidence="1" id="KW-0472">Membrane</keyword>
<sequence length="803" mass="86547">MSDTKILIVGANGKTGSRVDSRLQDAGIPTIGVSRSTTPTFDWTDTKSWPSVLEGVTGAYLTYHPDLSVPEAEGHIRTFCEMASKAGVEHVVLLSGRGEEGAARAEQVLKDSDLDWNVLQASWFAQNFSENFLLDGVLAGELLLPSGTSREPFVDIDDIADVAVAAFMEPGLRNRLFEVTGPRTMTFAECVDEIVAAAGFPVHLTEVPLDVYIQALKDQAVPEYLTELLSELFAVLFDGRNAYVADGVSEALGRPATDFAQYARKAARFIMRSFARLNTAAAIAAMNAINTMILKSPFMPLFFGSSIVALLMLLVGLWHWGEPGAGLAIAAGLTYGLGMFVVTAAANVPLNNTLARVSGDEEEAERTWKHYLQRWTRWNTVRTIASFATLNNLKFVKWFVVGLSGIAAWSALALYLAINGVWMSAVVEKGNADDFYEWAVGEINLKSKGNAALVLLEDGAVTQQFFVGSQDIVDENTLFSTASFSKWVTAMSVMSLVERNAVDLDAPVSTYLTRWVLPDVGFNNDEVTPRRLLSHTAGLTDGLGFGDYEANEVLPAVEEELSNPRASNAVDVEIVVGIEPGTEFMYSGGGYLILQLLVEEVSGLTFRDYVEASILNPAQMRRSSYDFLAHLENASASYNLDGSRAPAFQYASPAATGFSSSASDLSKLAVKILSGDGGVLSNASFEAMRKPHGFVMGAGIWGLGTILYAPTPGGDYVFGHDGANDPAINSTVRLNPDTLDGIVLLVSGHPTLASNIGSEWVLWQTGYPDFLSTERALRSASLPILLGGLIVVIFVFGLARRQA</sequence>
<dbReference type="InterPro" id="IPR012338">
    <property type="entry name" value="Beta-lactam/transpept-like"/>
</dbReference>
<keyword evidence="4" id="KW-1185">Reference proteome</keyword>
<comment type="caution">
    <text evidence="3">The sequence shown here is derived from an EMBL/GenBank/DDBJ whole genome shotgun (WGS) entry which is preliminary data.</text>
</comment>
<dbReference type="AlphaFoldDB" id="A0A812S3Y8"/>
<dbReference type="Gene3D" id="3.90.25.10">
    <property type="entry name" value="UDP-galactose 4-epimerase, domain 1"/>
    <property type="match status" value="1"/>
</dbReference>
<dbReference type="InterPro" id="IPR013901">
    <property type="entry name" value="Anthrone_oxy"/>
</dbReference>
<feature type="transmembrane region" description="Helical" evidence="1">
    <location>
        <begin position="274"/>
        <end position="293"/>
    </location>
</feature>
<evidence type="ECO:0000313" key="3">
    <source>
        <dbReference type="EMBL" id="CAE7459963.1"/>
    </source>
</evidence>
<feature type="transmembrane region" description="Helical" evidence="1">
    <location>
        <begin position="780"/>
        <end position="799"/>
    </location>
</feature>
<gene>
    <name evidence="3" type="primary">padA</name>
    <name evidence="3" type="ORF">SPIL2461_LOCUS11451</name>
</gene>
<keyword evidence="1" id="KW-1133">Transmembrane helix</keyword>
<dbReference type="InterPro" id="IPR036291">
    <property type="entry name" value="NAD(P)-bd_dom_sf"/>
</dbReference>
<dbReference type="SUPFAM" id="SSF51735">
    <property type="entry name" value="NAD(P)-binding Rossmann-fold domains"/>
    <property type="match status" value="1"/>
</dbReference>
<dbReference type="Pfam" id="PF08592">
    <property type="entry name" value="Anthrone_oxy"/>
    <property type="match status" value="1"/>
</dbReference>
<dbReference type="PANTHER" id="PTHR43162">
    <property type="match status" value="1"/>
</dbReference>
<feature type="transmembrane region" description="Helical" evidence="1">
    <location>
        <begin position="325"/>
        <end position="346"/>
    </location>
</feature>
<feature type="transmembrane region" description="Helical" evidence="1">
    <location>
        <begin position="299"/>
        <end position="318"/>
    </location>
</feature>
<dbReference type="Pfam" id="PF00144">
    <property type="entry name" value="Beta-lactamase"/>
    <property type="match status" value="1"/>
</dbReference>
<reference evidence="3" key="1">
    <citation type="submission" date="2021-02" db="EMBL/GenBank/DDBJ databases">
        <authorList>
            <person name="Dougan E. K."/>
            <person name="Rhodes N."/>
            <person name="Thang M."/>
            <person name="Chan C."/>
        </authorList>
    </citation>
    <scope>NUCLEOTIDE SEQUENCE</scope>
</reference>
<name>A0A812S3Y8_SYMPI</name>
<feature type="transmembrane region" description="Helical" evidence="1">
    <location>
        <begin position="395"/>
        <end position="418"/>
    </location>
</feature>
<dbReference type="Proteomes" id="UP000649617">
    <property type="component" value="Unassembled WGS sequence"/>
</dbReference>
<evidence type="ECO:0000313" key="4">
    <source>
        <dbReference type="Proteomes" id="UP000649617"/>
    </source>
</evidence>
<dbReference type="InterPro" id="IPR051604">
    <property type="entry name" value="Ergot_Alk_Oxidoreductase"/>
</dbReference>